<dbReference type="Proteomes" id="UP000030649">
    <property type="component" value="Unassembled WGS sequence"/>
</dbReference>
<proteinExistence type="predicted"/>
<dbReference type="EMBL" id="KE356560">
    <property type="protein sequence ID" value="ERG90522.1"/>
    <property type="molecule type" value="Genomic_DNA"/>
</dbReference>
<dbReference type="HOGENOM" id="CLU_076871_1_0_2"/>
<gene>
    <name evidence="1" type="ORF">J07HQW1_00545</name>
</gene>
<reference evidence="1 2" key="1">
    <citation type="journal article" date="2013" name="PLoS ONE">
        <title>Assembly-driven community genomics of a hypersaline microbial ecosystem.</title>
        <authorList>
            <person name="Podell S."/>
            <person name="Ugalde J.A."/>
            <person name="Narasingarao P."/>
            <person name="Banfield J.F."/>
            <person name="Heidelberg K.B."/>
            <person name="Allen E.E."/>
        </authorList>
    </citation>
    <scope>NUCLEOTIDE SEQUENCE [LARGE SCALE GENOMIC DNA]</scope>
    <source>
        <strain evidence="2">J07HQW1</strain>
    </source>
</reference>
<evidence type="ECO:0000313" key="2">
    <source>
        <dbReference type="Proteomes" id="UP000030649"/>
    </source>
</evidence>
<accession>U1PAE5</accession>
<organism evidence="1 2">
    <name type="scientific">Haloquadratum walsbyi J07HQW1</name>
    <dbReference type="NCBI Taxonomy" id="1238424"/>
    <lineage>
        <taxon>Archaea</taxon>
        <taxon>Methanobacteriati</taxon>
        <taxon>Methanobacteriota</taxon>
        <taxon>Stenosarchaea group</taxon>
        <taxon>Halobacteria</taxon>
        <taxon>Halobacteriales</taxon>
        <taxon>Haloferacaceae</taxon>
        <taxon>Haloquadratum</taxon>
    </lineage>
</organism>
<dbReference type="STRING" id="1238424.J07HQW1_00545"/>
<dbReference type="AlphaFoldDB" id="U1PAE5"/>
<dbReference type="Pfam" id="PF13030">
    <property type="entry name" value="DUF3891"/>
    <property type="match status" value="1"/>
</dbReference>
<dbReference type="InterPro" id="IPR024992">
    <property type="entry name" value="DUF3891"/>
</dbReference>
<name>U1PAE5_9EURY</name>
<evidence type="ECO:0008006" key="3">
    <source>
        <dbReference type="Google" id="ProtNLM"/>
    </source>
</evidence>
<evidence type="ECO:0000313" key="1">
    <source>
        <dbReference type="EMBL" id="ERG90522.1"/>
    </source>
</evidence>
<sequence>MIITKSSRGYRCITQDEHAKIAGMCAMHWGNGDFESIRPEGSLVTATFLHDIGWQEFDQRPRLKTDEKTGNPTPVNFHELSPQTWVEMYEQGIETVARIDPYAGLVVSLHGVGLQNRRYGLTPEWSEPTSEFDGFIQREQKRQRQLIEQISEQDDLSMSAEERTTLERLQEDNYNPEQYEGQLWCNYKLLQIWDTLSHILCATTNPTGETSIENVPVSASVDITVSIHSETANTYRIDPYPFQTDPLVVSVAGRTVSEQTLKSGDTSAIAREYFLNTDEIEFRIHS</sequence>
<protein>
    <recommendedName>
        <fullName evidence="3">DUF3891 family protein</fullName>
    </recommendedName>
</protein>